<sequence length="224" mass="24529">MCAIYGASGGPHGLGLTFDLPPMHEPDSRALVERWAREQRGRARITGRKARNLNPLIHVRGGARSVELGWWWLHVAGAPAPYSAFNSRDDALLRSWREPFQRRALLPARWYVEKGRTFALPGDELFGIAAIVTPVPGERGGGIDGEGELLSYSMVTRDAVAAAAEADPRMPLVLPREFHDEWLDPDRVGDAELISRARFASEGIGAALRIIDVAGEGSMPPTLF</sequence>
<dbReference type="InterPro" id="IPR036590">
    <property type="entry name" value="SRAP-like"/>
</dbReference>
<comment type="caution">
    <text evidence="1">The sequence shown here is derived from an EMBL/GenBank/DDBJ whole genome shotgun (WGS) entry which is preliminary data.</text>
</comment>
<proteinExistence type="predicted"/>
<dbReference type="GO" id="GO:0003697">
    <property type="term" value="F:single-stranded DNA binding"/>
    <property type="evidence" value="ECO:0007669"/>
    <property type="project" value="InterPro"/>
</dbReference>
<evidence type="ECO:0000313" key="1">
    <source>
        <dbReference type="EMBL" id="MBO1804325.1"/>
    </source>
</evidence>
<evidence type="ECO:0000313" key="2">
    <source>
        <dbReference type="Proteomes" id="UP000664398"/>
    </source>
</evidence>
<name>A0A939LT23_9MICO</name>
<organism evidence="1 2">
    <name type="scientific">Leucobacter ruminantium</name>
    <dbReference type="NCBI Taxonomy" id="1289170"/>
    <lineage>
        <taxon>Bacteria</taxon>
        <taxon>Bacillati</taxon>
        <taxon>Actinomycetota</taxon>
        <taxon>Actinomycetes</taxon>
        <taxon>Micrococcales</taxon>
        <taxon>Microbacteriaceae</taxon>
        <taxon>Leucobacter</taxon>
    </lineage>
</organism>
<dbReference type="Pfam" id="PF02586">
    <property type="entry name" value="SRAP"/>
    <property type="match status" value="1"/>
</dbReference>
<protein>
    <submittedName>
        <fullName evidence="1">SOS response-associated peptidase family protein</fullName>
    </submittedName>
</protein>
<keyword evidence="2" id="KW-1185">Reference proteome</keyword>
<dbReference type="GO" id="GO:0106300">
    <property type="term" value="P:protein-DNA covalent cross-linking repair"/>
    <property type="evidence" value="ECO:0007669"/>
    <property type="project" value="InterPro"/>
</dbReference>
<dbReference type="InterPro" id="IPR003738">
    <property type="entry name" value="SRAP"/>
</dbReference>
<reference evidence="1" key="1">
    <citation type="submission" date="2021-03" db="EMBL/GenBank/DDBJ databases">
        <title>Leucobacter chromiisoli sp. nov., isolated from chromium-containing soil of chemical plant.</title>
        <authorList>
            <person name="Xu Z."/>
        </authorList>
    </citation>
    <scope>NUCLEOTIDE SEQUENCE</scope>
    <source>
        <strain evidence="1">A2</strain>
    </source>
</reference>
<dbReference type="Gene3D" id="3.90.1680.10">
    <property type="entry name" value="SOS response associated peptidase-like"/>
    <property type="match status" value="1"/>
</dbReference>
<gene>
    <name evidence="1" type="ORF">J4H91_03205</name>
</gene>
<dbReference type="Proteomes" id="UP000664398">
    <property type="component" value="Unassembled WGS sequence"/>
</dbReference>
<dbReference type="SUPFAM" id="SSF143081">
    <property type="entry name" value="BB1717-like"/>
    <property type="match status" value="1"/>
</dbReference>
<dbReference type="RefSeq" id="WP_208044816.1">
    <property type="nucleotide sequence ID" value="NZ_JAGDYL010000004.1"/>
</dbReference>
<dbReference type="AlphaFoldDB" id="A0A939LT23"/>
<dbReference type="EMBL" id="JAGDYL010000004">
    <property type="protein sequence ID" value="MBO1804325.1"/>
    <property type="molecule type" value="Genomic_DNA"/>
</dbReference>
<accession>A0A939LT23</accession>